<dbReference type="GO" id="GO:0002181">
    <property type="term" value="P:cytoplasmic translation"/>
    <property type="evidence" value="ECO:0007669"/>
    <property type="project" value="TreeGrafter"/>
</dbReference>
<keyword evidence="2 4" id="KW-0689">Ribosomal protein</keyword>
<evidence type="ECO:0000256" key="1">
    <source>
        <dbReference type="ARBA" id="ARBA00008889"/>
    </source>
</evidence>
<sequence length="311" mass="33358">MGATRAQKELYFQKLKELVGKYPSIFLVNVDNVGSNQMHQIRVALRGKGVVVMGKNTMVRRALRSILAEFPQFERLLPHVKGNIGFVFTGGDLKEIRDVITSNKVAAPARAGALAPKDVTIPAGNTGMEPGKTSFFQALGIPTKIARGTIEIVSDVQVVTAGTRVGPSEATLLNMLNISPFTYGMTVVQIFDQGNIFSPEVLDVSDKELLDRFFSGVTTIAAISLALQYPTIVSVVHSLVNSYKNLIAVALATEYSFEGAEKAKEYLANPDAFVVAAAPAAAEAAPAAAAAEEKEEEKEESDDDMGFGLFD</sequence>
<dbReference type="PANTHER" id="PTHR45699:SF3">
    <property type="entry name" value="LARGE RIBOSOMAL SUBUNIT PROTEIN UL10"/>
    <property type="match status" value="1"/>
</dbReference>
<dbReference type="GO" id="GO:0070180">
    <property type="term" value="F:large ribosomal subunit rRNA binding"/>
    <property type="evidence" value="ECO:0007669"/>
    <property type="project" value="TreeGrafter"/>
</dbReference>
<dbReference type="InterPro" id="IPR040637">
    <property type="entry name" value="Ribosomal_uL10-like_insert"/>
</dbReference>
<comment type="similarity">
    <text evidence="1 4">Belongs to the universal ribosomal protein uL10 family.</text>
</comment>
<dbReference type="Pfam" id="PF00428">
    <property type="entry name" value="Ribosomal_60s"/>
    <property type="match status" value="1"/>
</dbReference>
<dbReference type="SUPFAM" id="SSF160369">
    <property type="entry name" value="Ribosomal protein L10-like"/>
    <property type="match status" value="1"/>
</dbReference>
<evidence type="ECO:0000313" key="8">
    <source>
        <dbReference type="Proteomes" id="UP000230002"/>
    </source>
</evidence>
<reference evidence="7 8" key="1">
    <citation type="journal article" date="2015" name="Sci. Rep.">
        <title>Chromosome-level genome map provides insights into diverse defense mechanisms in the medicinal fungus Ganoderma sinense.</title>
        <authorList>
            <person name="Zhu Y."/>
            <person name="Xu J."/>
            <person name="Sun C."/>
            <person name="Zhou S."/>
            <person name="Xu H."/>
            <person name="Nelson D.R."/>
            <person name="Qian J."/>
            <person name="Song J."/>
            <person name="Luo H."/>
            <person name="Xiang L."/>
            <person name="Li Y."/>
            <person name="Xu Z."/>
            <person name="Ji A."/>
            <person name="Wang L."/>
            <person name="Lu S."/>
            <person name="Hayward A."/>
            <person name="Sun W."/>
            <person name="Li X."/>
            <person name="Schwartz D.C."/>
            <person name="Wang Y."/>
            <person name="Chen S."/>
        </authorList>
    </citation>
    <scope>NUCLEOTIDE SEQUENCE [LARGE SCALE GENOMIC DNA]</scope>
    <source>
        <strain evidence="7 8">ZZ0214-1</strain>
    </source>
</reference>
<feature type="domain" description="Large ribosomal subunit protein uL10-like insertion" evidence="6">
    <location>
        <begin position="109"/>
        <end position="178"/>
    </location>
</feature>
<gene>
    <name evidence="7" type="ORF">GSI_02424</name>
</gene>
<dbReference type="Pfam" id="PF17777">
    <property type="entry name" value="RL10P_insert"/>
    <property type="match status" value="1"/>
</dbReference>
<evidence type="ECO:0000256" key="4">
    <source>
        <dbReference type="PIRNR" id="PIRNR039087"/>
    </source>
</evidence>
<dbReference type="GO" id="GO:0003735">
    <property type="term" value="F:structural constituent of ribosome"/>
    <property type="evidence" value="ECO:0007669"/>
    <property type="project" value="TreeGrafter"/>
</dbReference>
<keyword evidence="8" id="KW-1185">Reference proteome</keyword>
<dbReference type="InterPro" id="IPR001790">
    <property type="entry name" value="Ribosomal_uL10"/>
</dbReference>
<dbReference type="FunFam" id="3.90.105.20:FF:000001">
    <property type="entry name" value="60S acidic ribosomal protein P0"/>
    <property type="match status" value="1"/>
</dbReference>
<dbReference type="Gene3D" id="3.30.70.1730">
    <property type="match status" value="1"/>
</dbReference>
<dbReference type="EMBL" id="AYKW01000003">
    <property type="protein sequence ID" value="PIL35694.1"/>
    <property type="molecule type" value="Genomic_DNA"/>
</dbReference>
<evidence type="ECO:0000256" key="3">
    <source>
        <dbReference type="ARBA" id="ARBA00023274"/>
    </source>
</evidence>
<evidence type="ECO:0000256" key="5">
    <source>
        <dbReference type="SAM" id="MobiDB-lite"/>
    </source>
</evidence>
<dbReference type="CDD" id="cd05795">
    <property type="entry name" value="Ribosomal_P0_L10e"/>
    <property type="match status" value="1"/>
</dbReference>
<dbReference type="STRING" id="1077348.A0A2G8SPK0"/>
<comment type="function">
    <text evidence="4">Component of the ribosome, a large ribonucleoprotein complex responsible for the synthesis of proteins in the cell. The small ribosomal subunit (SSU) binds messenger RNAs (mRNAs) and translates the encoded message by selecting cognate aminoacyl-transfer RNA (tRNA) molecules. The large subunit (LSU) contains the ribosomal catalytic site termed the peptidyl transferase center (PTC), which catalyzes the formation of peptide bonds, thereby polymerizing the amino acids delivered by tRNAs into a polypeptide chain. The nascent polypeptides leave the ribosome through a tunnel in the LSU and interact with protein factors that function in enzymatic processing, targeting, and the membrane insertion of nascent chains at the exit of the ribosomal tunnel. uL10 forms part of the P stalk that participates in recruiting G proteins to the ribosome.</text>
</comment>
<proteinExistence type="inferred from homology"/>
<feature type="compositionally biased region" description="Acidic residues" evidence="5">
    <location>
        <begin position="293"/>
        <end position="305"/>
    </location>
</feature>
<dbReference type="Gene3D" id="3.90.105.20">
    <property type="match status" value="1"/>
</dbReference>
<dbReference type="GO" id="GO:0022625">
    <property type="term" value="C:cytosolic large ribosomal subunit"/>
    <property type="evidence" value="ECO:0007669"/>
    <property type="project" value="TreeGrafter"/>
</dbReference>
<keyword evidence="3 4" id="KW-0687">Ribonucleoprotein</keyword>
<dbReference type="InterPro" id="IPR050323">
    <property type="entry name" value="Ribosomal_protein_uL10"/>
</dbReference>
<dbReference type="PANTHER" id="PTHR45699">
    <property type="entry name" value="60S ACIDIC RIBOSOMAL PROTEIN P0"/>
    <property type="match status" value="1"/>
</dbReference>
<dbReference type="OrthoDB" id="10259902at2759"/>
<dbReference type="GO" id="GO:0000027">
    <property type="term" value="P:ribosomal large subunit assembly"/>
    <property type="evidence" value="ECO:0007669"/>
    <property type="project" value="TreeGrafter"/>
</dbReference>
<dbReference type="AlphaFoldDB" id="A0A2G8SPK0"/>
<evidence type="ECO:0000313" key="7">
    <source>
        <dbReference type="EMBL" id="PIL35694.1"/>
    </source>
</evidence>
<dbReference type="InterPro" id="IPR043164">
    <property type="entry name" value="Ribosomal_uL10-like_insert_sf"/>
</dbReference>
<dbReference type="InterPro" id="IPR030670">
    <property type="entry name" value="uL10_eukaryotes"/>
</dbReference>
<accession>A0A2G8SPK0</accession>
<dbReference type="Proteomes" id="UP000230002">
    <property type="component" value="Unassembled WGS sequence"/>
</dbReference>
<feature type="region of interest" description="Disordered" evidence="5">
    <location>
        <begin position="286"/>
        <end position="311"/>
    </location>
</feature>
<protein>
    <recommendedName>
        <fullName evidence="4">60S acidic ribosomal protein P0</fullName>
    </recommendedName>
</protein>
<dbReference type="PIRSF" id="PIRSF039087">
    <property type="entry name" value="L10E"/>
    <property type="match status" value="1"/>
</dbReference>
<dbReference type="InterPro" id="IPR043141">
    <property type="entry name" value="Ribosomal_uL10-like_sf"/>
</dbReference>
<dbReference type="Pfam" id="PF00466">
    <property type="entry name" value="Ribosomal_L10"/>
    <property type="match status" value="1"/>
</dbReference>
<evidence type="ECO:0000256" key="2">
    <source>
        <dbReference type="ARBA" id="ARBA00022980"/>
    </source>
</evidence>
<comment type="caution">
    <text evidence="7">The sequence shown here is derived from an EMBL/GenBank/DDBJ whole genome shotgun (WGS) entry which is preliminary data.</text>
</comment>
<organism evidence="7 8">
    <name type="scientific">Ganoderma sinense ZZ0214-1</name>
    <dbReference type="NCBI Taxonomy" id="1077348"/>
    <lineage>
        <taxon>Eukaryota</taxon>
        <taxon>Fungi</taxon>
        <taxon>Dikarya</taxon>
        <taxon>Basidiomycota</taxon>
        <taxon>Agaricomycotina</taxon>
        <taxon>Agaricomycetes</taxon>
        <taxon>Polyporales</taxon>
        <taxon>Polyporaceae</taxon>
        <taxon>Ganoderma</taxon>
    </lineage>
</organism>
<evidence type="ECO:0000259" key="6">
    <source>
        <dbReference type="Pfam" id="PF17777"/>
    </source>
</evidence>
<name>A0A2G8SPK0_9APHY</name>